<gene>
    <name evidence="7" type="ORF">P691DRAFT_710770</name>
</gene>
<accession>A0A9P5X605</accession>
<feature type="transmembrane region" description="Helical" evidence="5">
    <location>
        <begin position="504"/>
        <end position="522"/>
    </location>
</feature>
<dbReference type="CDD" id="cd17502">
    <property type="entry name" value="MFS_Azr1_MDR_like"/>
    <property type="match status" value="1"/>
</dbReference>
<dbReference type="PANTHER" id="PTHR23501">
    <property type="entry name" value="MAJOR FACILITATOR SUPERFAMILY"/>
    <property type="match status" value="1"/>
</dbReference>
<evidence type="ECO:0000256" key="3">
    <source>
        <dbReference type="ARBA" id="ARBA00022989"/>
    </source>
</evidence>
<feature type="domain" description="Major facilitator superfamily (MFS) profile" evidence="6">
    <location>
        <begin position="33"/>
        <end position="489"/>
    </location>
</feature>
<name>A0A9P5X605_9AGAR</name>
<reference evidence="7" key="1">
    <citation type="submission" date="2020-11" db="EMBL/GenBank/DDBJ databases">
        <authorList>
            <consortium name="DOE Joint Genome Institute"/>
            <person name="Ahrendt S."/>
            <person name="Riley R."/>
            <person name="Andreopoulos W."/>
            <person name="Labutti K."/>
            <person name="Pangilinan J."/>
            <person name="Ruiz-Duenas F.J."/>
            <person name="Barrasa J.M."/>
            <person name="Sanchez-Garcia M."/>
            <person name="Camarero S."/>
            <person name="Miyauchi S."/>
            <person name="Serrano A."/>
            <person name="Linde D."/>
            <person name="Babiker R."/>
            <person name="Drula E."/>
            <person name="Ayuso-Fernandez I."/>
            <person name="Pacheco R."/>
            <person name="Padilla G."/>
            <person name="Ferreira P."/>
            <person name="Barriuso J."/>
            <person name="Kellner H."/>
            <person name="Castanera R."/>
            <person name="Alfaro M."/>
            <person name="Ramirez L."/>
            <person name="Pisabarro A.G."/>
            <person name="Kuo A."/>
            <person name="Tritt A."/>
            <person name="Lipzen A."/>
            <person name="He G."/>
            <person name="Yan M."/>
            <person name="Ng V."/>
            <person name="Cullen D."/>
            <person name="Martin F."/>
            <person name="Rosso M.-N."/>
            <person name="Henrissat B."/>
            <person name="Hibbett D."/>
            <person name="Martinez A.T."/>
            <person name="Grigoriev I.V."/>
        </authorList>
    </citation>
    <scope>NUCLEOTIDE SEQUENCE</scope>
    <source>
        <strain evidence="7">MF-IS2</strain>
    </source>
</reference>
<dbReference type="SUPFAM" id="SSF103473">
    <property type="entry name" value="MFS general substrate transporter"/>
    <property type="match status" value="1"/>
</dbReference>
<feature type="transmembrane region" description="Helical" evidence="5">
    <location>
        <begin position="191"/>
        <end position="212"/>
    </location>
</feature>
<dbReference type="Gene3D" id="1.20.1250.20">
    <property type="entry name" value="MFS general substrate transporter like domains"/>
    <property type="match status" value="1"/>
</dbReference>
<feature type="transmembrane region" description="Helical" evidence="5">
    <location>
        <begin position="337"/>
        <end position="357"/>
    </location>
</feature>
<keyword evidence="2 5" id="KW-0812">Transmembrane</keyword>
<dbReference type="GO" id="GO:0022857">
    <property type="term" value="F:transmembrane transporter activity"/>
    <property type="evidence" value="ECO:0007669"/>
    <property type="project" value="InterPro"/>
</dbReference>
<dbReference type="InterPro" id="IPR020846">
    <property type="entry name" value="MFS_dom"/>
</dbReference>
<evidence type="ECO:0000256" key="2">
    <source>
        <dbReference type="ARBA" id="ARBA00022692"/>
    </source>
</evidence>
<dbReference type="InterPro" id="IPR011701">
    <property type="entry name" value="MFS"/>
</dbReference>
<evidence type="ECO:0000313" key="7">
    <source>
        <dbReference type="EMBL" id="KAF9445157.1"/>
    </source>
</evidence>
<feature type="transmembrane region" description="Helical" evidence="5">
    <location>
        <begin position="128"/>
        <end position="149"/>
    </location>
</feature>
<proteinExistence type="predicted"/>
<sequence>MEHTDVEQSGVIESKSLTDSVDVVPSSTLLTGVRLALVFSAFLISFGLIALDQTIIATALPKIASHFNAVSQLSWIASAYFLPQAAFMPFFGRVLSIAPAKPVFLLSIGVFEVGSLLCATAPSVSVLIFGRAVAGFGASGVWVSIMSVIARVTTMTQRPVLMGLLGALFAVTSIIGPLMGGAFADHVSWRWCFYINLPLGPISMLAVTIFLPAQPSLMHEGSHFRRWLNLDWFGTFLSLAMVTTLLLALQWGGNTKPWSDPGVIVCLVLFALLLVVFLLWEYKRGSTAILPLRMLLRTNVLGAFIEASFIQLSFVVSVYYLPLLYQVRGHSATKSGIDILPFMLSGMIASLVAGGIASAKGVVWPFLLFFPLIASAGFGLLFTSSLESGTKRLIGFQILVGVGLGAPVQNTLLVAQAEYVNDEAFIPLATSLITFMQCIGGSIGLAIAGSISTSQLRTQLAHYAPELSQQEVIAVLSSVEAIFSLPPDRIASVQRAYTAAIDRVMIAGVPFTVLASIAAILISRKKLPQKST</sequence>
<comment type="subcellular location">
    <subcellularLocation>
        <location evidence="1">Membrane</location>
        <topology evidence="1">Multi-pass membrane protein</topology>
    </subcellularLocation>
</comment>
<feature type="transmembrane region" description="Helical" evidence="5">
    <location>
        <begin position="261"/>
        <end position="280"/>
    </location>
</feature>
<dbReference type="PROSITE" id="PS50850">
    <property type="entry name" value="MFS"/>
    <property type="match status" value="1"/>
</dbReference>
<feature type="transmembrane region" description="Helical" evidence="5">
    <location>
        <begin position="424"/>
        <end position="448"/>
    </location>
</feature>
<dbReference type="GO" id="GO:0005886">
    <property type="term" value="C:plasma membrane"/>
    <property type="evidence" value="ECO:0007669"/>
    <property type="project" value="TreeGrafter"/>
</dbReference>
<dbReference type="PRINTS" id="PR01036">
    <property type="entry name" value="TCRTETB"/>
</dbReference>
<comment type="caution">
    <text evidence="7">The sequence shown here is derived from an EMBL/GenBank/DDBJ whole genome shotgun (WGS) entry which is preliminary data.</text>
</comment>
<evidence type="ECO:0000256" key="4">
    <source>
        <dbReference type="ARBA" id="ARBA00023136"/>
    </source>
</evidence>
<keyword evidence="3 5" id="KW-1133">Transmembrane helix</keyword>
<protein>
    <submittedName>
        <fullName evidence="7">ABC transporter</fullName>
    </submittedName>
</protein>
<feature type="transmembrane region" description="Helical" evidence="5">
    <location>
        <begin position="300"/>
        <end position="325"/>
    </location>
</feature>
<feature type="transmembrane region" description="Helical" evidence="5">
    <location>
        <begin position="232"/>
        <end position="249"/>
    </location>
</feature>
<feature type="transmembrane region" description="Helical" evidence="5">
    <location>
        <begin position="29"/>
        <end position="51"/>
    </location>
</feature>
<dbReference type="PANTHER" id="PTHR23501:SF198">
    <property type="entry name" value="AZOLE RESISTANCE PROTEIN 1-RELATED"/>
    <property type="match status" value="1"/>
</dbReference>
<organism evidence="7 8">
    <name type="scientific">Macrolepiota fuliginosa MF-IS2</name>
    <dbReference type="NCBI Taxonomy" id="1400762"/>
    <lineage>
        <taxon>Eukaryota</taxon>
        <taxon>Fungi</taxon>
        <taxon>Dikarya</taxon>
        <taxon>Basidiomycota</taxon>
        <taxon>Agaricomycotina</taxon>
        <taxon>Agaricomycetes</taxon>
        <taxon>Agaricomycetidae</taxon>
        <taxon>Agaricales</taxon>
        <taxon>Agaricineae</taxon>
        <taxon>Agaricaceae</taxon>
        <taxon>Macrolepiota</taxon>
    </lineage>
</organism>
<evidence type="ECO:0000259" key="6">
    <source>
        <dbReference type="PROSITE" id="PS50850"/>
    </source>
</evidence>
<evidence type="ECO:0000313" key="8">
    <source>
        <dbReference type="Proteomes" id="UP000807342"/>
    </source>
</evidence>
<dbReference type="AlphaFoldDB" id="A0A9P5X605"/>
<feature type="transmembrane region" description="Helical" evidence="5">
    <location>
        <begin position="394"/>
        <end position="412"/>
    </location>
</feature>
<dbReference type="EMBL" id="MU151320">
    <property type="protein sequence ID" value="KAF9445157.1"/>
    <property type="molecule type" value="Genomic_DNA"/>
</dbReference>
<dbReference type="Gene3D" id="1.20.1720.10">
    <property type="entry name" value="Multidrug resistance protein D"/>
    <property type="match status" value="1"/>
</dbReference>
<evidence type="ECO:0000256" key="1">
    <source>
        <dbReference type="ARBA" id="ARBA00004141"/>
    </source>
</evidence>
<dbReference type="InterPro" id="IPR036259">
    <property type="entry name" value="MFS_trans_sf"/>
</dbReference>
<keyword evidence="8" id="KW-1185">Reference proteome</keyword>
<feature type="transmembrane region" description="Helical" evidence="5">
    <location>
        <begin position="363"/>
        <end position="382"/>
    </location>
</feature>
<keyword evidence="4 5" id="KW-0472">Membrane</keyword>
<evidence type="ECO:0000256" key="5">
    <source>
        <dbReference type="SAM" id="Phobius"/>
    </source>
</evidence>
<feature type="transmembrane region" description="Helical" evidence="5">
    <location>
        <begin position="102"/>
        <end position="121"/>
    </location>
</feature>
<dbReference type="Pfam" id="PF07690">
    <property type="entry name" value="MFS_1"/>
    <property type="match status" value="1"/>
</dbReference>
<dbReference type="OrthoDB" id="10021397at2759"/>
<dbReference type="Proteomes" id="UP000807342">
    <property type="component" value="Unassembled WGS sequence"/>
</dbReference>
<feature type="transmembrane region" description="Helical" evidence="5">
    <location>
        <begin position="161"/>
        <end position="184"/>
    </location>
</feature>